<protein>
    <submittedName>
        <fullName evidence="2">Uncharacterized protein</fullName>
    </submittedName>
</protein>
<dbReference type="EMBL" id="MBDO02000318">
    <property type="protein sequence ID" value="RLN57256.1"/>
    <property type="molecule type" value="Genomic_DNA"/>
</dbReference>
<accession>A0A3F2RHY4</accession>
<proteinExistence type="predicted"/>
<organism evidence="2 3">
    <name type="scientific">Phytophthora kernoviae</name>
    <dbReference type="NCBI Taxonomy" id="325452"/>
    <lineage>
        <taxon>Eukaryota</taxon>
        <taxon>Sar</taxon>
        <taxon>Stramenopiles</taxon>
        <taxon>Oomycota</taxon>
        <taxon>Peronosporomycetes</taxon>
        <taxon>Peronosporales</taxon>
        <taxon>Peronosporaceae</taxon>
        <taxon>Phytophthora</taxon>
    </lineage>
</organism>
<dbReference type="EMBL" id="MBAD02001650">
    <property type="protein sequence ID" value="RLN52736.1"/>
    <property type="molecule type" value="Genomic_DNA"/>
</dbReference>
<evidence type="ECO:0000313" key="2">
    <source>
        <dbReference type="EMBL" id="RLN57256.1"/>
    </source>
</evidence>
<evidence type="ECO:0000313" key="4">
    <source>
        <dbReference type="Proteomes" id="UP000284657"/>
    </source>
</evidence>
<dbReference type="Proteomes" id="UP000277300">
    <property type="component" value="Unassembled WGS sequence"/>
</dbReference>
<reference evidence="3 4" key="1">
    <citation type="submission" date="2018-07" db="EMBL/GenBank/DDBJ databases">
        <title>Genome sequencing of oomycete isolates from Chile give support for New Zealand origin for Phytophthora kernoviae and make available the first Nothophytophthora sp. genome.</title>
        <authorList>
            <person name="Studholme D.J."/>
            <person name="Sanfuentes E."/>
            <person name="Panda P."/>
            <person name="Hill R."/>
            <person name="Sambles C."/>
            <person name="Grant M."/>
            <person name="Williams N.M."/>
            <person name="Mcdougal R.L."/>
        </authorList>
    </citation>
    <scope>NUCLEOTIDE SEQUENCE [LARGE SCALE GENOMIC DNA]</scope>
    <source>
        <strain evidence="2">Chile6</strain>
        <strain evidence="1">Chile7</strain>
    </source>
</reference>
<evidence type="ECO:0000313" key="3">
    <source>
        <dbReference type="Proteomes" id="UP000277300"/>
    </source>
</evidence>
<sequence>MNHGSNAKFSLDAVQRCYTVEKLWADRAVRSKWEDLPKKSSITFYKDVGCSGDSIKSSDTPSGSYSFEDKNKLNLAVSSFMMQQSSAYPTAGLVFIEADYPDLGEKTSLNASIKGN</sequence>
<dbReference type="OrthoDB" id="125707at2759"/>
<name>A0A3F2RHY4_9STRA</name>
<comment type="caution">
    <text evidence="2">The sequence shown here is derived from an EMBL/GenBank/DDBJ whole genome shotgun (WGS) entry which is preliminary data.</text>
</comment>
<dbReference type="Proteomes" id="UP000284657">
    <property type="component" value="Unassembled WGS sequence"/>
</dbReference>
<dbReference type="AlphaFoldDB" id="A0A3F2RHY4"/>
<evidence type="ECO:0000313" key="1">
    <source>
        <dbReference type="EMBL" id="RLN52736.1"/>
    </source>
</evidence>
<gene>
    <name evidence="1" type="ORF">BBJ29_008153</name>
    <name evidence="2" type="ORF">BBP00_00007597</name>
</gene>